<gene>
    <name evidence="1" type="ORF">HDF13_003816</name>
</gene>
<comment type="caution">
    <text evidence="1">The sequence shown here is derived from an EMBL/GenBank/DDBJ whole genome shotgun (WGS) entry which is preliminary data.</text>
</comment>
<name>A0ACC5P3R4_9BACT</name>
<proteinExistence type="predicted"/>
<keyword evidence="2" id="KW-1185">Reference proteome</keyword>
<dbReference type="EMBL" id="JACHEA010000001">
    <property type="protein sequence ID" value="MBB5341483.1"/>
    <property type="molecule type" value="Genomic_DNA"/>
</dbReference>
<sequence>MPAIRLSHLTESQRTPFLIADNRLTENSSWDERMLGEQLKILYELELDFDLEAIGFEVPEIDLLIDGLNTVPEADPDDHSPEIAESAITVQGDLWQLGKHRVPIRPTMWPLTSMLPDSAKFVIESSVWRRAR</sequence>
<organism evidence="1 2">
    <name type="scientific">Tunturiibacter gelidiferens</name>
    <dbReference type="NCBI Taxonomy" id="3069689"/>
    <lineage>
        <taxon>Bacteria</taxon>
        <taxon>Pseudomonadati</taxon>
        <taxon>Acidobacteriota</taxon>
        <taxon>Terriglobia</taxon>
        <taxon>Terriglobales</taxon>
        <taxon>Acidobacteriaceae</taxon>
        <taxon>Tunturiibacter</taxon>
    </lineage>
</organism>
<accession>A0ACC5P3R4</accession>
<reference evidence="1" key="1">
    <citation type="submission" date="2020-08" db="EMBL/GenBank/DDBJ databases">
        <title>Genomic Encyclopedia of Type Strains, Phase IV (KMG-V): Genome sequencing to study the core and pangenomes of soil and plant-associated prokaryotes.</title>
        <authorList>
            <person name="Whitman W."/>
        </authorList>
    </citation>
    <scope>NUCLEOTIDE SEQUENCE</scope>
    <source>
        <strain evidence="1">M8UP15</strain>
    </source>
</reference>
<evidence type="ECO:0000313" key="1">
    <source>
        <dbReference type="EMBL" id="MBB5341483.1"/>
    </source>
</evidence>
<protein>
    <submittedName>
        <fullName evidence="1">Uncharacterized protein</fullName>
    </submittedName>
</protein>
<dbReference type="Proteomes" id="UP000569005">
    <property type="component" value="Unassembled WGS sequence"/>
</dbReference>
<evidence type="ECO:0000313" key="2">
    <source>
        <dbReference type="Proteomes" id="UP000569005"/>
    </source>
</evidence>